<organism evidence="1 2">
    <name type="scientific">Sphagnurus paluster</name>
    <dbReference type="NCBI Taxonomy" id="117069"/>
    <lineage>
        <taxon>Eukaryota</taxon>
        <taxon>Fungi</taxon>
        <taxon>Dikarya</taxon>
        <taxon>Basidiomycota</taxon>
        <taxon>Agaricomycotina</taxon>
        <taxon>Agaricomycetes</taxon>
        <taxon>Agaricomycetidae</taxon>
        <taxon>Agaricales</taxon>
        <taxon>Tricholomatineae</taxon>
        <taxon>Lyophyllaceae</taxon>
        <taxon>Sphagnurus</taxon>
    </lineage>
</organism>
<proteinExistence type="predicted"/>
<reference evidence="1" key="1">
    <citation type="submission" date="2021-02" db="EMBL/GenBank/DDBJ databases">
        <authorList>
            <person name="Nieuwenhuis M."/>
            <person name="Van De Peppel L.J.J."/>
        </authorList>
    </citation>
    <scope>NUCLEOTIDE SEQUENCE</scope>
    <source>
        <strain evidence="1">D49</strain>
    </source>
</reference>
<name>A0A9P7KJY9_9AGAR</name>
<dbReference type="AlphaFoldDB" id="A0A9P7KJY9"/>
<evidence type="ECO:0000313" key="1">
    <source>
        <dbReference type="EMBL" id="KAG5653143.1"/>
    </source>
</evidence>
<protein>
    <recommendedName>
        <fullName evidence="3">F-box domain-containing protein</fullName>
    </recommendedName>
</protein>
<comment type="caution">
    <text evidence="1">The sequence shown here is derived from an EMBL/GenBank/DDBJ whole genome shotgun (WGS) entry which is preliminary data.</text>
</comment>
<evidence type="ECO:0008006" key="3">
    <source>
        <dbReference type="Google" id="ProtNLM"/>
    </source>
</evidence>
<dbReference type="EMBL" id="JABCKI010000072">
    <property type="protein sequence ID" value="KAG5653143.1"/>
    <property type="molecule type" value="Genomic_DNA"/>
</dbReference>
<reference evidence="1" key="2">
    <citation type="submission" date="2021-10" db="EMBL/GenBank/DDBJ databases">
        <title>Phylogenomics reveals ancestral predisposition of the termite-cultivated fungus Termitomyces towards a domesticated lifestyle.</title>
        <authorList>
            <person name="Auxier B."/>
            <person name="Grum-Grzhimaylo A."/>
            <person name="Cardenas M.E."/>
            <person name="Lodge J.D."/>
            <person name="Laessoe T."/>
            <person name="Pedersen O."/>
            <person name="Smith M.E."/>
            <person name="Kuyper T.W."/>
            <person name="Franco-Molano E.A."/>
            <person name="Baroni T.J."/>
            <person name="Aanen D.K."/>
        </authorList>
    </citation>
    <scope>NUCLEOTIDE SEQUENCE</scope>
    <source>
        <strain evidence="1">D49</strain>
    </source>
</reference>
<gene>
    <name evidence="1" type="ORF">H0H81_002135</name>
</gene>
<keyword evidence="2" id="KW-1185">Reference proteome</keyword>
<accession>A0A9P7KJY9</accession>
<evidence type="ECO:0000313" key="2">
    <source>
        <dbReference type="Proteomes" id="UP000717328"/>
    </source>
</evidence>
<dbReference type="Proteomes" id="UP000717328">
    <property type="component" value="Unassembled WGS sequence"/>
</dbReference>
<sequence length="503" mass="57268">MTETLQARARKLVEMNESDLVRIDEEKARVLAVLAEIDMRRRDKVAQISLYRSVIAPVRKMPNELLSYIFLLSCGDRDVPSWNVPYDMQRDDRWSIALACKKWNKVFFSTPEIWSNVSITFTRSKQIPFESLQRLLERSGNAPLTLNLSASASESDVEPEEFNPFNLLAPHLGRIRDLKLHEISNTIQAFLSIPSHRLKLLHTLDISDNLWLSRSRILTETTQPINAFEGAPNLRKIDFHGVSISTIHSLPLSQITRLSIPWLNLRSHQVLNILSLSPNLIDCTFYIRSVMAPSTRSDTFPSSISPSNPLTHNLRTLWLRRYEAESQIEVLDLLDCLVLPQLRQFRYGEGYRPETWNDKLAPFALRSGLLETLRLQDAVMSSETIEVFLRGTPHLIDLSISSNTGQTIPSYLLEEMGRGALVPKLESLSAMIDIKQGDGAATLDLHLDMLEQRRSEACPGSHISSVEFIFPEGTDLALLTPSLERLERMASTQEWKIRHHVLD</sequence>
<dbReference type="OrthoDB" id="3039479at2759"/>
<dbReference type="InterPro" id="IPR032675">
    <property type="entry name" value="LRR_dom_sf"/>
</dbReference>
<dbReference type="SUPFAM" id="SSF52047">
    <property type="entry name" value="RNI-like"/>
    <property type="match status" value="1"/>
</dbReference>
<dbReference type="Gene3D" id="3.80.10.10">
    <property type="entry name" value="Ribonuclease Inhibitor"/>
    <property type="match status" value="1"/>
</dbReference>